<keyword evidence="1 5" id="KW-0963">Cytoplasm</keyword>
<dbReference type="GO" id="GO:0046110">
    <property type="term" value="P:xanthine metabolic process"/>
    <property type="evidence" value="ECO:0007669"/>
    <property type="project" value="UniProtKB-UniRule"/>
</dbReference>
<sequence length="190" mass="21008">MQLLKERILKDGIVKPGNVLKVDSFLNHQMDIPLINEIGKEFKRIYADAPITKILTIEASGIGIACIAAQYFNVPVVFAKKSQSLNLDGEMYCTKIESFTHKKVYDVILSKKFLNADDHVLIIDDFLANGCALNGLIEIVRNSGAVLEGTGIVIEKGFQHGGDLLREKGVRVESLAIIDSMTDDSLVFRE</sequence>
<comment type="subunit">
    <text evidence="5">Homodimer.</text>
</comment>
<dbReference type="RefSeq" id="WP_111920192.1">
    <property type="nucleotide sequence ID" value="NZ_CAUWHR010000008.1"/>
</dbReference>
<feature type="binding site" evidence="5">
    <location>
        <position position="20"/>
    </location>
    <ligand>
        <name>xanthine</name>
        <dbReference type="ChEBI" id="CHEBI:17712"/>
    </ligand>
</feature>
<dbReference type="Pfam" id="PF00156">
    <property type="entry name" value="Pribosyltran"/>
    <property type="match status" value="1"/>
</dbReference>
<organism evidence="8 9">
    <name type="scientific">Blautia argi</name>
    <dbReference type="NCBI Taxonomy" id="1912897"/>
    <lineage>
        <taxon>Bacteria</taxon>
        <taxon>Bacillati</taxon>
        <taxon>Bacillota</taxon>
        <taxon>Clostridia</taxon>
        <taxon>Lachnospirales</taxon>
        <taxon>Lachnospiraceae</taxon>
        <taxon>Blautia</taxon>
    </lineage>
</organism>
<dbReference type="SUPFAM" id="SSF53271">
    <property type="entry name" value="PRTase-like"/>
    <property type="match status" value="1"/>
</dbReference>
<feature type="binding site" evidence="5">
    <location>
        <position position="156"/>
    </location>
    <ligand>
        <name>xanthine</name>
        <dbReference type="ChEBI" id="CHEBI:17712"/>
    </ligand>
</feature>
<dbReference type="OrthoDB" id="9790678at2"/>
<dbReference type="CDD" id="cd06223">
    <property type="entry name" value="PRTases_typeI"/>
    <property type="match status" value="1"/>
</dbReference>
<evidence type="ECO:0000313" key="9">
    <source>
        <dbReference type="Proteomes" id="UP000250003"/>
    </source>
</evidence>
<feature type="binding site" evidence="5">
    <location>
        <position position="27"/>
    </location>
    <ligand>
        <name>xanthine</name>
        <dbReference type="ChEBI" id="CHEBI:17712"/>
    </ligand>
</feature>
<dbReference type="PANTHER" id="PTHR43864:SF1">
    <property type="entry name" value="XANTHINE PHOSPHORIBOSYLTRANSFERASE"/>
    <property type="match status" value="1"/>
</dbReference>
<dbReference type="KEGG" id="blau:DQQ01_11740"/>
<name>A0A2Z4UCI0_9FIRM</name>
<dbReference type="NCBIfam" id="TIGR01744">
    <property type="entry name" value="XPRTase"/>
    <property type="match status" value="1"/>
</dbReference>
<dbReference type="InterPro" id="IPR000836">
    <property type="entry name" value="PRTase_dom"/>
</dbReference>
<evidence type="ECO:0000256" key="2">
    <source>
        <dbReference type="ARBA" id="ARBA00022676"/>
    </source>
</evidence>
<keyword evidence="2 5" id="KW-0328">Glycosyltransferase</keyword>
<dbReference type="GO" id="GO:0032265">
    <property type="term" value="P:XMP salvage"/>
    <property type="evidence" value="ECO:0007669"/>
    <property type="project" value="UniProtKB-UniRule"/>
</dbReference>
<dbReference type="EMBL" id="CP030280">
    <property type="protein sequence ID" value="AWY98706.1"/>
    <property type="molecule type" value="Genomic_DNA"/>
</dbReference>
<dbReference type="HAMAP" id="MF_01184">
    <property type="entry name" value="XPRTase"/>
    <property type="match status" value="1"/>
</dbReference>
<evidence type="ECO:0000313" key="8">
    <source>
        <dbReference type="EMBL" id="AWY98706.1"/>
    </source>
</evidence>
<feature type="binding site" evidence="5">
    <location>
        <begin position="128"/>
        <end position="132"/>
    </location>
    <ligand>
        <name>5-phospho-alpha-D-ribose 1-diphosphate</name>
        <dbReference type="ChEBI" id="CHEBI:58017"/>
    </ligand>
</feature>
<dbReference type="PANTHER" id="PTHR43864">
    <property type="entry name" value="HYPOXANTHINE/GUANINE PHOSPHORIBOSYLTRANSFERASE"/>
    <property type="match status" value="1"/>
</dbReference>
<evidence type="ECO:0000256" key="1">
    <source>
        <dbReference type="ARBA" id="ARBA00022490"/>
    </source>
</evidence>
<dbReference type="InterPro" id="IPR050118">
    <property type="entry name" value="Pur/Pyrimidine_PRTase"/>
</dbReference>
<dbReference type="InterPro" id="IPR010079">
    <property type="entry name" value="Xanthine_PRibTrfase"/>
</dbReference>
<comment type="function">
    <text evidence="5">Converts the preformed base xanthine, a product of nucleic acid breakdown, to xanthosine 5'-monophosphate (XMP), so it can be reused for RNA or DNA synthesis.</text>
</comment>
<dbReference type="GO" id="GO:0000310">
    <property type="term" value="F:xanthine phosphoribosyltransferase activity"/>
    <property type="evidence" value="ECO:0007669"/>
    <property type="project" value="UniProtKB-UniRule"/>
</dbReference>
<dbReference type="Gene3D" id="3.40.50.2020">
    <property type="match status" value="1"/>
</dbReference>
<dbReference type="EC" id="2.4.2.22" evidence="5 6"/>
<keyword evidence="4 5" id="KW-0660">Purine salvage</keyword>
<proteinExistence type="inferred from homology"/>
<protein>
    <recommendedName>
        <fullName evidence="5 6">Xanthine phosphoribosyltransferase</fullName>
        <shortName evidence="5">XPRTase</shortName>
        <ecNumber evidence="5 6">2.4.2.22</ecNumber>
    </recommendedName>
</protein>
<comment type="similarity">
    <text evidence="5">Belongs to the purine/pyrimidine phosphoribosyltransferase family. Xpt subfamily.</text>
</comment>
<feature type="domain" description="Phosphoribosyltransferase" evidence="7">
    <location>
        <begin position="43"/>
        <end position="149"/>
    </location>
</feature>
<dbReference type="NCBIfam" id="NF006671">
    <property type="entry name" value="PRK09219.1"/>
    <property type="match status" value="1"/>
</dbReference>
<keyword evidence="9" id="KW-1185">Reference proteome</keyword>
<gene>
    <name evidence="5" type="primary">xpt</name>
    <name evidence="8" type="ORF">DQQ01_11740</name>
</gene>
<dbReference type="InterPro" id="IPR029057">
    <property type="entry name" value="PRTase-like"/>
</dbReference>
<dbReference type="GO" id="GO:0005737">
    <property type="term" value="C:cytoplasm"/>
    <property type="evidence" value="ECO:0007669"/>
    <property type="project" value="UniProtKB-SubCell"/>
</dbReference>
<comment type="pathway">
    <text evidence="5">Purine metabolism; XMP biosynthesis via salvage pathway; XMP from xanthine: step 1/1.</text>
</comment>
<dbReference type="UniPathway" id="UPA00602">
    <property type="reaction ID" value="UER00658"/>
</dbReference>
<comment type="subcellular location">
    <subcellularLocation>
        <location evidence="5">Cytoplasm</location>
    </subcellularLocation>
</comment>
<evidence type="ECO:0000256" key="5">
    <source>
        <dbReference type="HAMAP-Rule" id="MF_01184"/>
    </source>
</evidence>
<keyword evidence="3 5" id="KW-0808">Transferase</keyword>
<dbReference type="Proteomes" id="UP000250003">
    <property type="component" value="Chromosome"/>
</dbReference>
<evidence type="ECO:0000256" key="3">
    <source>
        <dbReference type="ARBA" id="ARBA00022679"/>
    </source>
</evidence>
<comment type="catalytic activity">
    <reaction evidence="5">
        <text>XMP + diphosphate = xanthine + 5-phospho-alpha-D-ribose 1-diphosphate</text>
        <dbReference type="Rhea" id="RHEA:10800"/>
        <dbReference type="ChEBI" id="CHEBI:17712"/>
        <dbReference type="ChEBI" id="CHEBI:33019"/>
        <dbReference type="ChEBI" id="CHEBI:57464"/>
        <dbReference type="ChEBI" id="CHEBI:58017"/>
        <dbReference type="EC" id="2.4.2.22"/>
    </reaction>
</comment>
<dbReference type="AlphaFoldDB" id="A0A2Z4UCI0"/>
<evidence type="ECO:0000256" key="6">
    <source>
        <dbReference type="NCBIfam" id="TIGR01744"/>
    </source>
</evidence>
<dbReference type="GO" id="GO:0006166">
    <property type="term" value="P:purine ribonucleoside salvage"/>
    <property type="evidence" value="ECO:0007669"/>
    <property type="project" value="UniProtKB-KW"/>
</dbReference>
<accession>A0A2Z4UCI0</accession>
<reference evidence="9" key="1">
    <citation type="submission" date="2018-06" db="EMBL/GenBank/DDBJ databases">
        <title>Description of Blautia argi sp. nov., a new anaerobic isolated from dog feces.</title>
        <authorList>
            <person name="Chang Y.-H."/>
            <person name="Paek J."/>
            <person name="Shin Y."/>
        </authorList>
    </citation>
    <scope>NUCLEOTIDE SEQUENCE [LARGE SCALE GENOMIC DNA]</scope>
    <source>
        <strain evidence="9">KCTC 15426</strain>
    </source>
</reference>
<evidence type="ECO:0000256" key="4">
    <source>
        <dbReference type="ARBA" id="ARBA00022726"/>
    </source>
</evidence>
<evidence type="ECO:0000259" key="7">
    <source>
        <dbReference type="Pfam" id="PF00156"/>
    </source>
</evidence>